<feature type="compositionally biased region" description="Polar residues" evidence="1">
    <location>
        <begin position="961"/>
        <end position="979"/>
    </location>
</feature>
<dbReference type="Pfam" id="PF20178">
    <property type="entry name" value="ToxA_N"/>
    <property type="match status" value="1"/>
</dbReference>
<feature type="domain" description="Dermonecrotic toxin N-terminal" evidence="2">
    <location>
        <begin position="394"/>
        <end position="601"/>
    </location>
</feature>
<evidence type="ECO:0000313" key="3">
    <source>
        <dbReference type="EMBL" id="TFY88869.1"/>
    </source>
</evidence>
<evidence type="ECO:0000256" key="1">
    <source>
        <dbReference type="SAM" id="MobiDB-lite"/>
    </source>
</evidence>
<evidence type="ECO:0000259" key="2">
    <source>
        <dbReference type="Pfam" id="PF20178"/>
    </source>
</evidence>
<name>A0A4Z0ART5_9PSED</name>
<protein>
    <recommendedName>
        <fullName evidence="2">Dermonecrotic toxin N-terminal domain-containing protein</fullName>
    </recommendedName>
</protein>
<reference evidence="3 4" key="1">
    <citation type="journal article" date="2019" name="Syst. Appl. Microbiol.">
        <title>New species of pathogenic Pseudomonas isolated from citrus in Tunisia: Proposal of Pseudomonas kairouanensis sp. nov. and Pseudomonas nabeulensis sp. nov.</title>
        <authorList>
            <person name="Oueslati M."/>
            <person name="Mulet M."/>
            <person name="Gomila M."/>
            <person name="Berge O."/>
            <person name="Hajlaoui M.R."/>
            <person name="Lalucat J."/>
            <person name="Sadfi-Zouaoui N."/>
            <person name="Garcia-Valdes E."/>
        </authorList>
    </citation>
    <scope>NUCLEOTIDE SEQUENCE [LARGE SCALE GENOMIC DNA]</scope>
    <source>
        <strain evidence="3 4">E10B</strain>
    </source>
</reference>
<proteinExistence type="predicted"/>
<organism evidence="3 4">
    <name type="scientific">Pseudomonas nabeulensis</name>
    <dbReference type="NCBI Taxonomy" id="2293833"/>
    <lineage>
        <taxon>Bacteria</taxon>
        <taxon>Pseudomonadati</taxon>
        <taxon>Pseudomonadota</taxon>
        <taxon>Gammaproteobacteria</taxon>
        <taxon>Pseudomonadales</taxon>
        <taxon>Pseudomonadaceae</taxon>
        <taxon>Pseudomonas</taxon>
    </lineage>
</organism>
<keyword evidence="4" id="KW-1185">Reference proteome</keyword>
<dbReference type="Proteomes" id="UP000297734">
    <property type="component" value="Unassembled WGS sequence"/>
</dbReference>
<evidence type="ECO:0000313" key="4">
    <source>
        <dbReference type="Proteomes" id="UP000297734"/>
    </source>
</evidence>
<comment type="caution">
    <text evidence="3">The sequence shown here is derived from an EMBL/GenBank/DDBJ whole genome shotgun (WGS) entry which is preliminary data.</text>
</comment>
<sequence length="1525" mass="170861">MVWQLLSEAILKKYPTIKLDRSLTRVGFPIAPAQLELKSLLNLVLDFLDGADAPNFDNVEGTSARLVDEYLIIKINPREAPDAYPDMALIKQIIVELPWALTATFQNELATYWSEITDTGISRWQWLSDRLMENLRISLIEQDGLNDFERETLDQLVRYADKAQRQSVFADAAVHAYCPELVFTYGEQVTRQLSPALLLERSVGDQTCVLLGNTSGVCERFASVDTFVQTWGKRMAADFDIDKITLNRYEPDGNIFDSHAAALLNQQLENLQALEIPARPGSERLSTRFQHITDPGYYFINPTRTPHPVLAKLRGQLPDWLQQASAVDRIAYRQHSLALASAKKRSHGRTFLSGITDIRTFTNKALLEQMKVDEQRLGNRSAEGAKVGQLQPEDVQLTFIKAAGQLETSGLIDRTTLTLTDLAIKNLVGQPGNLVSITHRNGVPMPDWLTPDYITSRGGLIEQVDIGKTYPQMLRMNLLGDNPSITEREMYFAQQTTAQLPLLALELKLKAQNGLTERGVQYVSALLHENPQRRYVDGHAVVIRELALVRKPGASADVVANMFIIEAQDITVGPHLLYCPLYADPLHEFATRALLLSALAHPGELQASVLTWLSDAARAIYDNGGFHEPHFVRFGKGSDFAVIEKPQPAALATDNTNSELQLLYSNGKLMQYLYGSNARALVDQANNDSTSNRESRWAALMEGAGLMFSTLLLPILRGPAMLTGWLIALMGSASHDIPALNSPDPITRELALVDMLLNVSMVLLQLSSPKRQPKPLAKDIQPEALQAPGPRRAPEQWPQSTPLEVREGTVTLDSDALSVGNAPFDFSFSSARARLTPSQAARLASLRVPRPADLPPAVSSGPRKGLYERQGNWYAQVGGHWYRVETRADNSVVIVFPADASVSGPLLQTDGAGQWSLDLNLRLRGGMPRGRIEAARQLKAKRKAELYDQYIKLRGDERTLQNEADSTQRAMESTPNSATRGEFVKALNAQNQRYIQLFETLAERRDLQEPISPNDLSRYLTNTIQNARKLSIMFSEERLALRKAHPEFFTQSEAAARQILAQKDRYAQFTKQLIDINEQQIEALECQDRYLLELDRLGPPGASAYERLTTDRSGEITVLGVRYLQLQSLKFSLFKNLADFPDELSDILDPLGAQVHTHAELERLELPPNDRLQVLESLNQRYGQAVDALEGQAIVQADALEMGYFKRVQKLIETFYLDTTRELATAIKPDAQPQTRPPKQPLVRQGKPAKKVIKTRTHGTLIGEFKPANTDLAIDHVEVRSEPEQKLLATYTLHDEVWDEVRSVTPTQAPALVTRALKIVSAAARRHLGELDQVLVREQHYAEVSHFPVEIEESLQREAGRYRNLASELKRALERDKKTDDDLLGKLENAALALDQEAQLLRIRTSLALPPTHANLAYLLEMKQVHVARLNNRVAMRGERKDFIQEYAINNNSKGTPVWYAHFHYTNANTPKQSYSVAHLKSIQQRKESYYSLLAKSSGHQRTVEIHRGVIGKALAERWFLPLAP</sequence>
<feature type="region of interest" description="Disordered" evidence="1">
    <location>
        <begin position="959"/>
        <end position="979"/>
    </location>
</feature>
<gene>
    <name evidence="3" type="ORF">DYL61_23475</name>
</gene>
<accession>A0A4Z0ART5</accession>
<dbReference type="InterPro" id="IPR046673">
    <property type="entry name" value="ToxA_N"/>
</dbReference>
<feature type="region of interest" description="Disordered" evidence="1">
    <location>
        <begin position="1229"/>
        <end position="1248"/>
    </location>
</feature>
<dbReference type="EMBL" id="QUZT01000054">
    <property type="protein sequence ID" value="TFY88869.1"/>
    <property type="molecule type" value="Genomic_DNA"/>
</dbReference>